<protein>
    <submittedName>
        <fullName evidence="6">Flagellar biosynthesis protein FlgG</fullName>
    </submittedName>
    <submittedName>
        <fullName evidence="7">Flagellar hook-basal body protein</fullName>
    </submittedName>
</protein>
<dbReference type="InterPro" id="IPR001444">
    <property type="entry name" value="Flag_bb_rod_N"/>
</dbReference>
<keyword evidence="7" id="KW-0966">Cell projection</keyword>
<evidence type="ECO:0000256" key="1">
    <source>
        <dbReference type="ARBA" id="ARBA00009677"/>
    </source>
</evidence>
<dbReference type="EMBL" id="CP065321">
    <property type="protein sequence ID" value="QQR30805.1"/>
    <property type="molecule type" value="Genomic_DNA"/>
</dbReference>
<dbReference type="PANTHER" id="PTHR30435">
    <property type="entry name" value="FLAGELLAR PROTEIN"/>
    <property type="match status" value="1"/>
</dbReference>
<dbReference type="NCBIfam" id="TIGR03506">
    <property type="entry name" value="FlgEFG_subfam"/>
    <property type="match status" value="1"/>
</dbReference>
<reference evidence="7 9" key="3">
    <citation type="submission" date="2020-11" db="EMBL/GenBank/DDBJ databases">
        <title>Closed and high quality bacterial genomes of the OMM12 community.</title>
        <authorList>
            <person name="Marbouty M."/>
            <person name="Lamy-Besnier Q."/>
            <person name="Debarbieux L."/>
            <person name="Koszul R."/>
        </authorList>
    </citation>
    <scope>NUCLEOTIDE SEQUENCE [LARGE SCALE GENOMIC DNA]</scope>
    <source>
        <strain evidence="7 9">KB18</strain>
    </source>
</reference>
<feature type="domain" description="Flagellar basal-body/hook protein C-terminal" evidence="4">
    <location>
        <begin position="201"/>
        <end position="245"/>
    </location>
</feature>
<dbReference type="EMBL" id="CP021422">
    <property type="protein sequence ID" value="ASB41543.1"/>
    <property type="molecule type" value="Genomic_DNA"/>
</dbReference>
<evidence type="ECO:0000313" key="6">
    <source>
        <dbReference type="EMBL" id="ASB41543.1"/>
    </source>
</evidence>
<dbReference type="Pfam" id="PF06429">
    <property type="entry name" value="Flg_bbr_C"/>
    <property type="match status" value="1"/>
</dbReference>
<evidence type="ECO:0000313" key="9">
    <source>
        <dbReference type="Proteomes" id="UP000596035"/>
    </source>
</evidence>
<evidence type="ECO:0000259" key="3">
    <source>
        <dbReference type="Pfam" id="PF00460"/>
    </source>
</evidence>
<dbReference type="InterPro" id="IPR010930">
    <property type="entry name" value="Flg_bb/hook_C_dom"/>
</dbReference>
<evidence type="ECO:0000259" key="4">
    <source>
        <dbReference type="Pfam" id="PF06429"/>
    </source>
</evidence>
<evidence type="ECO:0000256" key="2">
    <source>
        <dbReference type="RuleBase" id="RU362116"/>
    </source>
</evidence>
<keyword evidence="7" id="KW-0282">Flagellum</keyword>
<evidence type="ECO:0000259" key="5">
    <source>
        <dbReference type="Pfam" id="PF22692"/>
    </source>
</evidence>
<evidence type="ECO:0000313" key="8">
    <source>
        <dbReference type="Proteomes" id="UP000196710"/>
    </source>
</evidence>
<dbReference type="KEGG" id="amur:ADH66_13305"/>
<dbReference type="Proteomes" id="UP000596035">
    <property type="component" value="Chromosome"/>
</dbReference>
<dbReference type="InterPro" id="IPR037925">
    <property type="entry name" value="FlgE/F/G-like"/>
</dbReference>
<comment type="similarity">
    <text evidence="1 2">Belongs to the flagella basal body rod proteins family.</text>
</comment>
<sequence length="247" mass="27504">MNQSFYTAAVGAWQQQQRLNVHGNNIANVNNYGFKAKRPVFSDLMYGYVQGAQQDEMPRGTGAYMVSADTDFHQSGFADTGRALDYAINGDGFFALWDPSSGEYTYTRDGSFTMSQYMLENGDGELESRWYLSDGLGRFVMGTNGQLIEVDAEDSTNMAEMLPVGIFDFVNTNGMLSLNENRFSPIEKNGNLRVGSGKLVQGKLEQSNADLANELSKVIESQRSFTYALKMIQTSDEIETTVNDLRR</sequence>
<organism evidence="7 9">
    <name type="scientific">Acutalibacter muris</name>
    <dbReference type="NCBI Taxonomy" id="1796620"/>
    <lineage>
        <taxon>Bacteria</taxon>
        <taxon>Bacillati</taxon>
        <taxon>Bacillota</taxon>
        <taxon>Clostridia</taxon>
        <taxon>Eubacteriales</taxon>
        <taxon>Acutalibacteraceae</taxon>
        <taxon>Acutalibacter</taxon>
    </lineage>
</organism>
<keyword evidence="2" id="KW-0975">Bacterial flagellum</keyword>
<dbReference type="SUPFAM" id="SSF117143">
    <property type="entry name" value="Flagellar hook protein flgE"/>
    <property type="match status" value="1"/>
</dbReference>
<keyword evidence="8" id="KW-1185">Reference proteome</keyword>
<reference evidence="6" key="1">
    <citation type="journal article" date="2017" name="Genome Announc.">
        <title>High-Quality Whole-Genome Sequences of the Oligo-Mouse-Microbiota Bacterial Community.</title>
        <authorList>
            <person name="Garzetti D."/>
            <person name="Brugiroux S."/>
            <person name="Bunk B."/>
            <person name="Pukall R."/>
            <person name="McCoy K.D."/>
            <person name="Macpherson A.J."/>
            <person name="Stecher B."/>
        </authorList>
    </citation>
    <scope>NUCLEOTIDE SEQUENCE</scope>
    <source>
        <strain evidence="6">KB18</strain>
    </source>
</reference>
<dbReference type="GO" id="GO:0071978">
    <property type="term" value="P:bacterial-type flagellum-dependent swarming motility"/>
    <property type="evidence" value="ECO:0007669"/>
    <property type="project" value="TreeGrafter"/>
</dbReference>
<feature type="domain" description="Flagellar basal body rod protein N-terminal" evidence="3">
    <location>
        <begin position="5"/>
        <end position="35"/>
    </location>
</feature>
<dbReference type="InterPro" id="IPR020013">
    <property type="entry name" value="Flagellar_FlgE/F/G"/>
</dbReference>
<dbReference type="RefSeq" id="WP_066539730.1">
    <property type="nucleotide sequence ID" value="NZ_CAJTCQ010000005.1"/>
</dbReference>
<gene>
    <name evidence="6" type="ORF">ADH66_13305</name>
    <name evidence="7" type="ORF">I5Q82_03645</name>
</gene>
<feature type="domain" description="Flagellar hook protein FlgE/F/G-like D1" evidence="5">
    <location>
        <begin position="87"/>
        <end position="116"/>
    </location>
</feature>
<dbReference type="Proteomes" id="UP000196710">
    <property type="component" value="Chromosome"/>
</dbReference>
<dbReference type="PANTHER" id="PTHR30435:SF19">
    <property type="entry name" value="FLAGELLAR BASAL-BODY ROD PROTEIN FLGG"/>
    <property type="match status" value="1"/>
</dbReference>
<keyword evidence="7" id="KW-0969">Cilium</keyword>
<dbReference type="Pfam" id="PF00460">
    <property type="entry name" value="Flg_bb_rod"/>
    <property type="match status" value="1"/>
</dbReference>
<dbReference type="Pfam" id="PF22692">
    <property type="entry name" value="LlgE_F_G_D1"/>
    <property type="match status" value="1"/>
</dbReference>
<name>A0A1Z2XSX0_9FIRM</name>
<dbReference type="AlphaFoldDB" id="A0A1Z2XSX0"/>
<dbReference type="InterPro" id="IPR053967">
    <property type="entry name" value="LlgE_F_G-like_D1"/>
</dbReference>
<evidence type="ECO:0000313" key="7">
    <source>
        <dbReference type="EMBL" id="QQR30805.1"/>
    </source>
</evidence>
<dbReference type="GO" id="GO:0009425">
    <property type="term" value="C:bacterial-type flagellum basal body"/>
    <property type="evidence" value="ECO:0007669"/>
    <property type="project" value="UniProtKB-SubCell"/>
</dbReference>
<reference evidence="8" key="2">
    <citation type="submission" date="2017-05" db="EMBL/GenBank/DDBJ databases">
        <title>Improved OligoMM genomes.</title>
        <authorList>
            <person name="Garzetti D."/>
        </authorList>
    </citation>
    <scope>NUCLEOTIDE SEQUENCE [LARGE SCALE GENOMIC DNA]</scope>
    <source>
        <strain evidence="8">KB18</strain>
    </source>
</reference>
<accession>A0A1Z2XSX0</accession>
<comment type="subcellular location">
    <subcellularLocation>
        <location evidence="2">Bacterial flagellum basal body</location>
    </subcellularLocation>
</comment>
<proteinExistence type="inferred from homology"/>